<dbReference type="InterPro" id="IPR013154">
    <property type="entry name" value="ADH-like_N"/>
</dbReference>
<dbReference type="InterPro" id="IPR051603">
    <property type="entry name" value="Zinc-ADH_QOR/CCCR"/>
</dbReference>
<dbReference type="InterPro" id="IPR036291">
    <property type="entry name" value="NAD(P)-bd_dom_sf"/>
</dbReference>
<evidence type="ECO:0000256" key="1">
    <source>
        <dbReference type="ARBA" id="ARBA00022857"/>
    </source>
</evidence>
<dbReference type="GO" id="GO:0016491">
    <property type="term" value="F:oxidoreductase activity"/>
    <property type="evidence" value="ECO:0007669"/>
    <property type="project" value="InterPro"/>
</dbReference>
<name>A0A381SCF2_9ZZZZ</name>
<dbReference type="SUPFAM" id="SSF51735">
    <property type="entry name" value="NAD(P)-binding Rossmann-fold domains"/>
    <property type="match status" value="1"/>
</dbReference>
<dbReference type="InterPro" id="IPR013149">
    <property type="entry name" value="ADH-like_C"/>
</dbReference>
<dbReference type="EMBL" id="UINC01002877">
    <property type="protein sequence ID" value="SVA01174.1"/>
    <property type="molecule type" value="Genomic_DNA"/>
</dbReference>
<evidence type="ECO:0000313" key="3">
    <source>
        <dbReference type="EMBL" id="SVA01174.1"/>
    </source>
</evidence>
<dbReference type="PANTHER" id="PTHR44154:SF1">
    <property type="entry name" value="QUINONE OXIDOREDUCTASE"/>
    <property type="match status" value="1"/>
</dbReference>
<dbReference type="AlphaFoldDB" id="A0A381SCF2"/>
<dbReference type="Gene3D" id="3.90.180.10">
    <property type="entry name" value="Medium-chain alcohol dehydrogenases, catalytic domain"/>
    <property type="match status" value="1"/>
</dbReference>
<dbReference type="SMART" id="SM00829">
    <property type="entry name" value="PKS_ER"/>
    <property type="match status" value="1"/>
</dbReference>
<sequence length="328" mass="35754">MRAVWYNRFGPAEDVLQSGEYQTPEPGQGDVKVRVFASGVNPSDTKKRLGANPNLLDEGSVVPNSDGSGEIIEIGEGVGDRHVGERVWIYNAQYGRQEGTSAEFICVPSKQAVRMPESASFETGAMMGIPAMTAHRCVCADGDVNGKILLVTGGSGRVGYYAIQWAKYFGATVIATGSSEKSMDHCRDAGADHVVGHPSDETAQEILDITDGQKIDWIVEGDFGVNLLPVLDVLRTSGTIATYSSMTDMNPSIPFVRMMFMDMTIRMVLVYAMPWEAKQQAINDITTILTQERFDHRIAGVYKLEQSDQAHQMIENGGNYGSVILDIS</sequence>
<dbReference type="PANTHER" id="PTHR44154">
    <property type="entry name" value="QUINONE OXIDOREDUCTASE"/>
    <property type="match status" value="1"/>
</dbReference>
<feature type="domain" description="Enoyl reductase (ER)" evidence="2">
    <location>
        <begin position="14"/>
        <end position="325"/>
    </location>
</feature>
<dbReference type="Pfam" id="PF00107">
    <property type="entry name" value="ADH_zinc_N"/>
    <property type="match status" value="1"/>
</dbReference>
<dbReference type="SUPFAM" id="SSF50129">
    <property type="entry name" value="GroES-like"/>
    <property type="match status" value="1"/>
</dbReference>
<accession>A0A381SCF2</accession>
<gene>
    <name evidence="3" type="ORF">METZ01_LOCUS54028</name>
</gene>
<dbReference type="Gene3D" id="3.40.50.720">
    <property type="entry name" value="NAD(P)-binding Rossmann-like Domain"/>
    <property type="match status" value="1"/>
</dbReference>
<dbReference type="InterPro" id="IPR011032">
    <property type="entry name" value="GroES-like_sf"/>
</dbReference>
<organism evidence="3">
    <name type="scientific">marine metagenome</name>
    <dbReference type="NCBI Taxonomy" id="408172"/>
    <lineage>
        <taxon>unclassified sequences</taxon>
        <taxon>metagenomes</taxon>
        <taxon>ecological metagenomes</taxon>
    </lineage>
</organism>
<reference evidence="3" key="1">
    <citation type="submission" date="2018-05" db="EMBL/GenBank/DDBJ databases">
        <authorList>
            <person name="Lanie J.A."/>
            <person name="Ng W.-L."/>
            <person name="Kazmierczak K.M."/>
            <person name="Andrzejewski T.M."/>
            <person name="Davidsen T.M."/>
            <person name="Wayne K.J."/>
            <person name="Tettelin H."/>
            <person name="Glass J.I."/>
            <person name="Rusch D."/>
            <person name="Podicherti R."/>
            <person name="Tsui H.-C.T."/>
            <person name="Winkler M.E."/>
        </authorList>
    </citation>
    <scope>NUCLEOTIDE SEQUENCE</scope>
</reference>
<dbReference type="InterPro" id="IPR020843">
    <property type="entry name" value="ER"/>
</dbReference>
<protein>
    <recommendedName>
        <fullName evidence="2">Enoyl reductase (ER) domain-containing protein</fullName>
    </recommendedName>
</protein>
<evidence type="ECO:0000259" key="2">
    <source>
        <dbReference type="SMART" id="SM00829"/>
    </source>
</evidence>
<keyword evidence="1" id="KW-0521">NADP</keyword>
<dbReference type="Pfam" id="PF08240">
    <property type="entry name" value="ADH_N"/>
    <property type="match status" value="1"/>
</dbReference>
<dbReference type="CDD" id="cd08253">
    <property type="entry name" value="zeta_crystallin"/>
    <property type="match status" value="1"/>
</dbReference>
<proteinExistence type="predicted"/>